<dbReference type="FunFam" id="4.10.270.10:FF:000002">
    <property type="entry name" value="unconventional myosin-XVIIIa isoform X1"/>
    <property type="match status" value="1"/>
</dbReference>
<keyword evidence="10 16" id="KW-0518">Myosin</keyword>
<dbReference type="InterPro" id="IPR001478">
    <property type="entry name" value="PDZ"/>
</dbReference>
<feature type="region of interest" description="Disordered" evidence="18">
    <location>
        <begin position="1"/>
        <end position="34"/>
    </location>
</feature>
<dbReference type="Pfam" id="PF00595">
    <property type="entry name" value="PDZ"/>
    <property type="match status" value="1"/>
</dbReference>
<comment type="caution">
    <text evidence="16">Lacks conserved residue(s) required for the propagation of feature annotation.</text>
</comment>
<dbReference type="InterPro" id="IPR057772">
    <property type="entry name" value="SH3_Myo18a"/>
</dbReference>
<dbReference type="GO" id="GO:0031032">
    <property type="term" value="P:actomyosin structure organization"/>
    <property type="evidence" value="ECO:0007669"/>
    <property type="project" value="TreeGrafter"/>
</dbReference>
<dbReference type="PRINTS" id="PR00193">
    <property type="entry name" value="MYOSINHEAVY"/>
</dbReference>
<feature type="domain" description="Myosin motor" evidence="21">
    <location>
        <begin position="405"/>
        <end position="1185"/>
    </location>
</feature>
<dbReference type="GO" id="GO:0008094">
    <property type="term" value="F:ATP-dependent activity, acting on DNA"/>
    <property type="evidence" value="ECO:0007669"/>
    <property type="project" value="InterPro"/>
</dbReference>
<dbReference type="GO" id="GO:0003677">
    <property type="term" value="F:DNA binding"/>
    <property type="evidence" value="ECO:0007669"/>
    <property type="project" value="InterPro"/>
</dbReference>
<dbReference type="InterPro" id="IPR001609">
    <property type="entry name" value="Myosin_head_motor_dom-like"/>
</dbReference>
<feature type="region of interest" description="Disordered" evidence="18">
    <location>
        <begin position="1852"/>
        <end position="1901"/>
    </location>
</feature>
<dbReference type="Proteomes" id="UP000233220">
    <property type="component" value="Unplaced"/>
</dbReference>
<evidence type="ECO:0000259" key="19">
    <source>
        <dbReference type="PROSITE" id="PS50106"/>
    </source>
</evidence>
<dbReference type="SUPFAM" id="SSF90257">
    <property type="entry name" value="Myosin rod fragments"/>
    <property type="match status" value="2"/>
</dbReference>
<protein>
    <recommendedName>
        <fullName evidence="15">Unconventional myosin-XVIIIa</fullName>
    </recommendedName>
</protein>
<evidence type="ECO:0000256" key="11">
    <source>
        <dbReference type="ARBA" id="ARBA00023175"/>
    </source>
</evidence>
<dbReference type="GO" id="GO:0005524">
    <property type="term" value="F:ATP binding"/>
    <property type="evidence" value="ECO:0007669"/>
    <property type="project" value="UniProtKB-UniRule"/>
</dbReference>
<dbReference type="FunFam" id="2.30.42.10:FF:000059">
    <property type="entry name" value="unconventional myosin-XVIIIa isoform X1"/>
    <property type="match status" value="1"/>
</dbReference>
<keyword evidence="16" id="KW-0009">Actin-binding</keyword>
<feature type="compositionally biased region" description="Polar residues" evidence="18">
    <location>
        <begin position="2013"/>
        <end position="2027"/>
    </location>
</feature>
<evidence type="ECO:0000256" key="2">
    <source>
        <dbReference type="ARBA" id="ARBA00004601"/>
    </source>
</evidence>
<dbReference type="Gene3D" id="2.30.42.10">
    <property type="match status" value="1"/>
</dbReference>
<evidence type="ECO:0000259" key="20">
    <source>
        <dbReference type="PROSITE" id="PS50163"/>
    </source>
</evidence>
<feature type="domain" description="PDZ" evidence="19">
    <location>
        <begin position="220"/>
        <end position="311"/>
    </location>
</feature>
<feature type="compositionally biased region" description="Acidic residues" evidence="18">
    <location>
        <begin position="1939"/>
        <end position="1961"/>
    </location>
</feature>
<dbReference type="SMART" id="SM00015">
    <property type="entry name" value="IQ"/>
    <property type="match status" value="1"/>
</dbReference>
<dbReference type="GO" id="GO:0003774">
    <property type="term" value="F:cytoskeletal motor activity"/>
    <property type="evidence" value="ECO:0007669"/>
    <property type="project" value="UniProtKB-UniRule"/>
</dbReference>
<name>A0A2K6T9L3_SAIBB</name>
<dbReference type="SUPFAM" id="SSF50156">
    <property type="entry name" value="PDZ domain-like"/>
    <property type="match status" value="1"/>
</dbReference>
<feature type="region of interest" description="Disordered" evidence="18">
    <location>
        <begin position="140"/>
        <end position="167"/>
    </location>
</feature>
<evidence type="ECO:0000313" key="24">
    <source>
        <dbReference type="Proteomes" id="UP000233220"/>
    </source>
</evidence>
<dbReference type="GeneTree" id="ENSGT00940000155768"/>
<dbReference type="InterPro" id="IPR000048">
    <property type="entry name" value="IQ_motif_EF-hand-BS"/>
</dbReference>
<feature type="coiled-coil region" evidence="17">
    <location>
        <begin position="1249"/>
        <end position="1353"/>
    </location>
</feature>
<evidence type="ECO:0000256" key="4">
    <source>
        <dbReference type="ARBA" id="ARBA00022490"/>
    </source>
</evidence>
<feature type="domain" description="RecA family profile 2" evidence="20">
    <location>
        <begin position="542"/>
        <end position="607"/>
    </location>
</feature>
<evidence type="ECO:0000256" key="9">
    <source>
        <dbReference type="ARBA" id="ARBA00023054"/>
    </source>
</evidence>
<dbReference type="InterPro" id="IPR036961">
    <property type="entry name" value="Kinesin_motor_dom_sf"/>
</dbReference>
<evidence type="ECO:0000256" key="5">
    <source>
        <dbReference type="ARBA" id="ARBA00022553"/>
    </source>
</evidence>
<dbReference type="PROSITE" id="PS51844">
    <property type="entry name" value="SH3_LIKE"/>
    <property type="match status" value="1"/>
</dbReference>
<dbReference type="FunFam" id="1.20.58.530:FF:000011">
    <property type="entry name" value="unconventional myosin-XVIIIa isoform X2"/>
    <property type="match status" value="1"/>
</dbReference>
<keyword evidence="9 17" id="KW-0175">Coiled coil</keyword>
<dbReference type="Gene3D" id="1.20.5.1160">
    <property type="entry name" value="Vasodilator-stimulated phosphoprotein"/>
    <property type="match status" value="1"/>
</dbReference>
<dbReference type="InterPro" id="IPR004009">
    <property type="entry name" value="SH3_Myosin"/>
</dbReference>
<dbReference type="InterPro" id="IPR036034">
    <property type="entry name" value="PDZ_sf"/>
</dbReference>
<reference evidence="23" key="1">
    <citation type="submission" date="2025-08" db="UniProtKB">
        <authorList>
            <consortium name="Ensembl"/>
        </authorList>
    </citation>
    <scope>IDENTIFICATION</scope>
</reference>
<dbReference type="Pfam" id="PF24556">
    <property type="entry name" value="SH3_Myosin-XVIIIa"/>
    <property type="match status" value="1"/>
</dbReference>
<dbReference type="Ensembl" id="ENSSBOT00000033144.1">
    <property type="protein sequence ID" value="ENSSBOP00000016338.1"/>
    <property type="gene ID" value="ENSSBOG00000024287.1"/>
</dbReference>
<dbReference type="FunFam" id="1.10.10.820:FF:000004">
    <property type="entry name" value="unconventional myosin-XVIIIa isoform X1"/>
    <property type="match status" value="1"/>
</dbReference>
<evidence type="ECO:0000256" key="12">
    <source>
        <dbReference type="ARBA" id="ARBA00023212"/>
    </source>
</evidence>
<dbReference type="PROSITE" id="PS51456">
    <property type="entry name" value="MYOSIN_MOTOR"/>
    <property type="match status" value="1"/>
</dbReference>
<dbReference type="GO" id="GO:0005794">
    <property type="term" value="C:Golgi apparatus"/>
    <property type="evidence" value="ECO:0007669"/>
    <property type="project" value="UniProtKB-SubCell"/>
</dbReference>
<dbReference type="SMART" id="SM00242">
    <property type="entry name" value="MYSc"/>
    <property type="match status" value="1"/>
</dbReference>
<dbReference type="InterPro" id="IPR027417">
    <property type="entry name" value="P-loop_NTPase"/>
</dbReference>
<dbReference type="Gene3D" id="1.10.10.820">
    <property type="match status" value="1"/>
</dbReference>
<keyword evidence="11 16" id="KW-0505">Motor protein</keyword>
<feature type="compositionally biased region" description="Basic and acidic residues" evidence="18">
    <location>
        <begin position="1"/>
        <end position="17"/>
    </location>
</feature>
<feature type="binding site" evidence="16">
    <location>
        <begin position="498"/>
        <end position="505"/>
    </location>
    <ligand>
        <name>ATP</name>
        <dbReference type="ChEBI" id="CHEBI:30616"/>
    </ligand>
</feature>
<dbReference type="PROSITE" id="PS50163">
    <property type="entry name" value="RECA_3"/>
    <property type="match status" value="1"/>
</dbReference>
<accession>A0A2K6T9L3</accession>
<dbReference type="PROSITE" id="PS50096">
    <property type="entry name" value="IQ"/>
    <property type="match status" value="1"/>
</dbReference>
<evidence type="ECO:0000256" key="18">
    <source>
        <dbReference type="SAM" id="MobiDB-lite"/>
    </source>
</evidence>
<dbReference type="GO" id="GO:0016460">
    <property type="term" value="C:myosin II complex"/>
    <property type="evidence" value="ECO:0007669"/>
    <property type="project" value="TreeGrafter"/>
</dbReference>
<dbReference type="Gene3D" id="1.20.58.530">
    <property type="match status" value="1"/>
</dbReference>
<comment type="similarity">
    <text evidence="3 16">Belongs to the TRAFAC class myosin-kinesin ATPase superfamily. Myosin family.</text>
</comment>
<dbReference type="CDD" id="cd01386">
    <property type="entry name" value="MYSc_Myo18"/>
    <property type="match status" value="1"/>
</dbReference>
<gene>
    <name evidence="23" type="primary">MYO18A</name>
</gene>
<dbReference type="InterPro" id="IPR036064">
    <property type="entry name" value="MYSc_Myo18"/>
</dbReference>
<comment type="function">
    <text evidence="14">May link Golgi membranes to the cytoskeleton and participate in the tensile force required for vesicle budding from the Golgi. Thereby, may play a role in Golgi membrane trafficking and could indirectly give its flattened shape to the Golgi apparatus. Alternatively, in concert with LURAP1 and CDC42BPA/CDC42BPB, has been involved in modulating lamellar actomyosin retrograde flow that is crucial to cell protrusion and migration. May be involved in the maintenance of the stromal cell architectures required for cell to cell contact. Regulates trafficking, expression, and activation of innate immune receptors on macrophages. Plays a role to suppress inflammatory responsiveness of macrophages via a mechanism that modulates CD14 trafficking. Acts as a receptor of surfactant-associated protein A (SFTPA1/SP-A) and plays an important role in internalization and clearance of SFTPA1-opsonized S.aureus by alveolar macrophages. Strongly enhances natural killer cell cytotoxicity.</text>
</comment>
<dbReference type="GO" id="GO:0051015">
    <property type="term" value="F:actin filament binding"/>
    <property type="evidence" value="ECO:0007669"/>
    <property type="project" value="TreeGrafter"/>
</dbReference>
<evidence type="ECO:0000256" key="1">
    <source>
        <dbReference type="ARBA" id="ARBA00004267"/>
    </source>
</evidence>
<keyword evidence="8" id="KW-0333">Golgi apparatus</keyword>
<evidence type="ECO:0000256" key="16">
    <source>
        <dbReference type="PROSITE-ProRule" id="PRU00782"/>
    </source>
</evidence>
<dbReference type="Pfam" id="PF01576">
    <property type="entry name" value="Myosin_tail_1"/>
    <property type="match status" value="1"/>
</dbReference>
<evidence type="ECO:0000256" key="8">
    <source>
        <dbReference type="ARBA" id="ARBA00023034"/>
    </source>
</evidence>
<feature type="region of interest" description="Disordered" evidence="18">
    <location>
        <begin position="1939"/>
        <end position="2039"/>
    </location>
</feature>
<evidence type="ECO:0000313" key="23">
    <source>
        <dbReference type="Ensembl" id="ENSSBOP00000016338.1"/>
    </source>
</evidence>
<dbReference type="GO" id="GO:0006259">
    <property type="term" value="P:DNA metabolic process"/>
    <property type="evidence" value="ECO:0007669"/>
    <property type="project" value="InterPro"/>
</dbReference>
<evidence type="ECO:0000256" key="15">
    <source>
        <dbReference type="ARBA" id="ARBA00073449"/>
    </source>
</evidence>
<keyword evidence="24" id="KW-1185">Reference proteome</keyword>
<keyword evidence="5" id="KW-0597">Phosphoprotein</keyword>
<feature type="compositionally biased region" description="Basic and acidic residues" evidence="18">
    <location>
        <begin position="23"/>
        <end position="34"/>
    </location>
</feature>
<sequence length="2039" mass="231171">MFNLMKKDKDKDGGRKEKKEKKEKKERMSAAELRSLEEMSLRRGFFNLNRSSKRESKTRLEISNPIPIKVASGSDLHLTDIDSDSNRGSVILDSGHLSTASSSDDLKGEEGSFRGSVLQRAAKFGSLAKQNSQMIVKRFSFSQRSRDESASETSTPSEHSAAPSPQVEVRTLEGQLVQHPGPGIPRAGHRSQAPELVTKKFPADLRLPPVVPLPPPALRELQLQRRPTGDFGFSLRRTTMLDRGPEGQAYRRVVHFAEPGAGTKDLALGLVPGDRLVEINGHNVESKSRDEIVEMIRQSGDSVRLKVQPIPELSELSRSWLRSSEGPRREPADAKTEEQIAAEEAWNETEKVWLVHRDGFSLASQLKSEELSLPEGKVRVKLDHDGAILDVDEDDVEKANAPSCDRLEDLASLVYLNESSVLHTLRQRYGASLLHTYAGPSLLVLGPRGAPAVYSEKVMHMFKGCRREDMAPHIYAVAQTAYRAMLMSRQDQSIVLLGSSGSGKTTSCQHLVQYLATIAGVSGNKVFSVEKWQALYTLLEAFGNSPTIMNGNATRFSQILSLDFDQAGQVASASIQTMLLEKLRVARRPANEATFNVFYYLLACGDGTLRTELHLNHLAENSVFGIVPLAKPEEKQKAAQQFSKLQAAMKVLGISPDEQKACWLILAAIYHLGAAGATKEATEAGRKQFARHEWAQKAAYLLGCSLEELSSAIFKHQHKAGTLQRSTSFRQGPEESSLGNGTGPKLSALECLEGMAAGLYSELFTLLVSLVNRALKSSQHSLCSMMIVDTPGFQNPEQGGSARGASFEELCHNYAQDRLQRLFHERTFVQELERYKEENIELAFDDLEPPTDDSVAAVDQASHQSLVRSLARTDEARGLLWLLEEEALVPGASEDALLERLFSYYGPQEGDKKGQRPLLRSSKPHHFLLGHSHGTNWVEYNVTGWLNYTKQNPATQSAPRLLQDSQKKIISNLFLGRAGSATVLSGSIAGLEGGSQLALRRATSMRKTFTTGMAAVKKKSLCIQIKLQVDALIDTIKKSKLHFVHCFLPVAEGWAGEPRSASSRRVSSSSELDLPSGDHCEAGLLQLDVPLLRTQLRGSRLLDAMRMYRQGYPDHMVFSEFRRRFDVLAPHLTKKHGRNYIVVDERRAVEELLECLDLEKSSCCMGLSRVFFRAGTLARLEEQRDEQTSRNLTLFQAACRGYLARQHFKKRKIQDLAIRCVQKNIRKNKGVKDWPWWKLFTTVRPLIEVQLSEEQIRNKDEEIQQLRSKLEKVEKERNELRLNSDRLETRISELTSELTDERNTGESASQLLDTETAERLRAEKEMKELQTQYDALKKQMEVMEMEVMEARLIRAAEINGEVDDDDAGGEWRLKYERAVREVDFTKKRLQQEFEDKLEVEQQNKRQLERRLGDLQADSEESQRALQQLKKKCQRLTAELQDTKLHLEGQQVRNHELEKKQRRFDSELSQAHEEAQREKLQREKLQREKDMLLAEAFSLKQQLEEKDMDIAGFTQKVVSLEAELQDISSQESKDEASLAKVKKQLRDLEAKVKDQEEELDEQAGTIQMLEQAKLRLEMEMERMRQTHSKEMESRDEEVEEARQSCQKKLKQMEVQLEEEYEDKQKVLREKRELEGKLATLSDQVNRRDVESEKRLRKDLKRTKALLADAQLMLDHLKNSAPSKREIAQLKNQLEESEFTCAAAVKARKAMEVEIEDLHLQIDDIAKAKTALEEQLSRLQREKNEIQNRLEEDQEDMNDLMKKHKAAVAQASRDLAQINDLQAQLEEANKEKQELQEKLQALQSQVEFLEQSMVDKSLVSRQEAKIRELETRLEFERTQVKRLESLASRLKENMEKLTEERDQRIAAENREKEQNKRLQRQLRDTKEEMGELARKEAEASRKKHELEMDLESLEAANQSLQADLKLAFKRIGDLQAAIEDEMESDENEDLINSEGDSDVDSELEDRVDGVKSWLSKNKGPSKAASDDGSLKSSSPTSYWKSLAPDRSDDEHDPLDNTSRPRYSYSNLSDSDTEAKLAETNA</sequence>
<dbReference type="FunFam" id="1.20.120.720:FF:000007">
    <property type="entry name" value="unconventional myosin-XVIIIa isoform X2"/>
    <property type="match status" value="1"/>
</dbReference>
<dbReference type="CDD" id="cd06747">
    <property type="entry name" value="PDZ_MYO18-like"/>
    <property type="match status" value="1"/>
</dbReference>
<dbReference type="InterPro" id="IPR002928">
    <property type="entry name" value="Myosin_tail"/>
</dbReference>
<proteinExistence type="inferred from homology"/>
<dbReference type="SMART" id="SM00228">
    <property type="entry name" value="PDZ"/>
    <property type="match status" value="1"/>
</dbReference>
<evidence type="ECO:0000256" key="3">
    <source>
        <dbReference type="ARBA" id="ARBA00008314"/>
    </source>
</evidence>
<evidence type="ECO:0000256" key="7">
    <source>
        <dbReference type="ARBA" id="ARBA00022840"/>
    </source>
</evidence>
<keyword evidence="12" id="KW-0206">Cytoskeleton</keyword>
<feature type="domain" description="Myosin N-terminal SH3-like" evidence="22">
    <location>
        <begin position="349"/>
        <end position="401"/>
    </location>
</feature>
<dbReference type="GO" id="GO:1903028">
    <property type="term" value="P:positive regulation of opsonization"/>
    <property type="evidence" value="ECO:0007669"/>
    <property type="project" value="UniProtKB-ARBA"/>
</dbReference>
<evidence type="ECO:0000256" key="13">
    <source>
        <dbReference type="ARBA" id="ARBA00024182"/>
    </source>
</evidence>
<dbReference type="CTD" id="399687"/>
<dbReference type="PROSITE" id="PS50106">
    <property type="entry name" value="PDZ"/>
    <property type="match status" value="1"/>
</dbReference>
<dbReference type="SUPFAM" id="SSF52540">
    <property type="entry name" value="P-loop containing nucleoside triphosphate hydrolases"/>
    <property type="match status" value="1"/>
</dbReference>
<keyword evidence="6 16" id="KW-0547">Nucleotide-binding</keyword>
<evidence type="ECO:0000256" key="6">
    <source>
        <dbReference type="ARBA" id="ARBA00022741"/>
    </source>
</evidence>
<dbReference type="Pfam" id="PF00063">
    <property type="entry name" value="Myosin_head"/>
    <property type="match status" value="2"/>
</dbReference>
<organism evidence="23 24">
    <name type="scientific">Saimiri boliviensis boliviensis</name>
    <name type="common">Bolivian squirrel monkey</name>
    <dbReference type="NCBI Taxonomy" id="39432"/>
    <lineage>
        <taxon>Eukaryota</taxon>
        <taxon>Metazoa</taxon>
        <taxon>Chordata</taxon>
        <taxon>Craniata</taxon>
        <taxon>Vertebrata</taxon>
        <taxon>Euteleostomi</taxon>
        <taxon>Mammalia</taxon>
        <taxon>Eutheria</taxon>
        <taxon>Euarchontoglires</taxon>
        <taxon>Primates</taxon>
        <taxon>Haplorrhini</taxon>
        <taxon>Platyrrhini</taxon>
        <taxon>Cebidae</taxon>
        <taxon>Saimiriinae</taxon>
        <taxon>Saimiri</taxon>
    </lineage>
</organism>
<dbReference type="Gene3D" id="4.10.270.10">
    <property type="entry name" value="Myosin, subunit A"/>
    <property type="match status" value="1"/>
</dbReference>
<evidence type="ECO:0000256" key="10">
    <source>
        <dbReference type="ARBA" id="ARBA00023123"/>
    </source>
</evidence>
<comment type="subcellular location">
    <subcellularLocation>
        <location evidence="1">Cytoplasm</location>
        <location evidence="1">Cytoskeleton</location>
        <location evidence="1">Microtubule organizing center</location>
    </subcellularLocation>
    <subcellularLocation>
        <location evidence="2">Golgi apparatus</location>
        <location evidence="2">trans-Golgi network</location>
    </subcellularLocation>
    <subcellularLocation>
        <location evidence="13">Golgi outpost</location>
    </subcellularLocation>
</comment>
<dbReference type="GO" id="GO:0043030">
    <property type="term" value="P:regulation of macrophage activation"/>
    <property type="evidence" value="ECO:0007669"/>
    <property type="project" value="UniProtKB-ARBA"/>
</dbReference>
<reference evidence="23" key="2">
    <citation type="submission" date="2025-09" db="UniProtKB">
        <authorList>
            <consortium name="Ensembl"/>
        </authorList>
    </citation>
    <scope>IDENTIFICATION</scope>
</reference>
<dbReference type="GO" id="GO:0005815">
    <property type="term" value="C:microtubule organizing center"/>
    <property type="evidence" value="ECO:0007669"/>
    <property type="project" value="UniProtKB-SubCell"/>
</dbReference>
<feature type="compositionally biased region" description="Basic and acidic residues" evidence="18">
    <location>
        <begin position="2030"/>
        <end position="2039"/>
    </location>
</feature>
<evidence type="ECO:0000259" key="22">
    <source>
        <dbReference type="PROSITE" id="PS51844"/>
    </source>
</evidence>
<feature type="compositionally biased region" description="Polar residues" evidence="18">
    <location>
        <begin position="1988"/>
        <end position="1997"/>
    </location>
</feature>
<dbReference type="FunFam" id="3.40.850.10:FF:000020">
    <property type="entry name" value="unconventional myosin-XVIIIa isoform X1"/>
    <property type="match status" value="1"/>
</dbReference>
<dbReference type="Gene3D" id="3.40.850.10">
    <property type="entry name" value="Kinesin motor domain"/>
    <property type="match status" value="1"/>
</dbReference>
<dbReference type="Gene3D" id="3.30.70.1590">
    <property type="match status" value="1"/>
</dbReference>
<dbReference type="PANTHER" id="PTHR45615">
    <property type="entry name" value="MYOSIN HEAVY CHAIN, NON-MUSCLE"/>
    <property type="match status" value="1"/>
</dbReference>
<evidence type="ECO:0000259" key="21">
    <source>
        <dbReference type="PROSITE" id="PS51456"/>
    </source>
</evidence>
<evidence type="ECO:0000256" key="14">
    <source>
        <dbReference type="ARBA" id="ARBA00058021"/>
    </source>
</evidence>
<dbReference type="Gene3D" id="1.20.120.720">
    <property type="entry name" value="Myosin VI head, motor domain, U50 subdomain"/>
    <property type="match status" value="1"/>
</dbReference>
<dbReference type="FunFam" id="1.20.5.1160:FF:000006">
    <property type="entry name" value="Myosin-XVIIIa isoform a"/>
    <property type="match status" value="1"/>
</dbReference>
<keyword evidence="7 16" id="KW-0067">ATP-binding</keyword>
<keyword evidence="4" id="KW-0963">Cytoplasm</keyword>
<dbReference type="InterPro" id="IPR020587">
    <property type="entry name" value="RecA_monomer-monomer_interface"/>
</dbReference>
<dbReference type="FunFam" id="3.30.70.1590:FF:000004">
    <property type="entry name" value="unconventional myosin-XVIIIa isoform X1"/>
    <property type="match status" value="1"/>
</dbReference>
<dbReference type="PANTHER" id="PTHR45615:SF13">
    <property type="entry name" value="UNCONVENTIONAL MYOSIN-XVIIIA"/>
    <property type="match status" value="1"/>
</dbReference>
<dbReference type="GO" id="GO:0032982">
    <property type="term" value="C:myosin filament"/>
    <property type="evidence" value="ECO:0007669"/>
    <property type="project" value="TreeGrafter"/>
</dbReference>
<feature type="region of interest" description="Disordered" evidence="18">
    <location>
        <begin position="1450"/>
        <end position="1480"/>
    </location>
</feature>
<evidence type="ECO:0000256" key="17">
    <source>
        <dbReference type="SAM" id="Coils"/>
    </source>
</evidence>